<evidence type="ECO:0000259" key="2">
    <source>
        <dbReference type="Pfam" id="PF00149"/>
    </source>
</evidence>
<keyword evidence="3" id="KW-0540">Nuclease</keyword>
<dbReference type="InterPro" id="IPR041796">
    <property type="entry name" value="Mre11_N"/>
</dbReference>
<dbReference type="Gene3D" id="3.60.21.10">
    <property type="match status" value="1"/>
</dbReference>
<dbReference type="InterPro" id="IPR029052">
    <property type="entry name" value="Metallo-depent_PP-like"/>
</dbReference>
<evidence type="ECO:0000313" key="4">
    <source>
        <dbReference type="Proteomes" id="UP000290588"/>
    </source>
</evidence>
<protein>
    <submittedName>
        <fullName evidence="3">DNA repair exonuclease</fullName>
    </submittedName>
</protein>
<sequence>MHCADLHLDSPFKSKSYLSPNIFEDVQKSAYESFKNIVDLALKQEVDFIIIAGDLFDSENRTLRAEVLLNEQFERLRKEQIFVYICHGNHDPLTSKITSQWPNNVSVFSNQVETYQAITKSGETIYIHGFSYQNDASYENKIDAYPSSQGQKGIHIGVLHG</sequence>
<keyword evidence="3" id="KW-0269">Exonuclease</keyword>
<comment type="caution">
    <text evidence="3">The sequence shown here is derived from an EMBL/GenBank/DDBJ whole genome shotgun (WGS) entry which is preliminary data.</text>
</comment>
<gene>
    <name evidence="3" type="ORF">CP962_14390</name>
</gene>
<feature type="non-terminal residue" evidence="3">
    <location>
        <position position="161"/>
    </location>
</feature>
<dbReference type="SUPFAM" id="SSF56300">
    <property type="entry name" value="Metallo-dependent phosphatases"/>
    <property type="match status" value="1"/>
</dbReference>
<evidence type="ECO:0000313" key="3">
    <source>
        <dbReference type="EMBL" id="RXI26392.1"/>
    </source>
</evidence>
<reference evidence="3 4" key="1">
    <citation type="submission" date="2017-09" db="EMBL/GenBank/DDBJ databases">
        <title>Genomics of the genus Arcobacter.</title>
        <authorList>
            <person name="Perez-Cataluna A."/>
            <person name="Figueras M.J."/>
            <person name="Salas-Masso N."/>
        </authorList>
    </citation>
    <scope>NUCLEOTIDE SEQUENCE [LARGE SCALE GENOMIC DNA]</scope>
    <source>
        <strain evidence="3 4">CECT 7837</strain>
    </source>
</reference>
<dbReference type="Proteomes" id="UP000290588">
    <property type="component" value="Unassembled WGS sequence"/>
</dbReference>
<dbReference type="PANTHER" id="PTHR30337:SF7">
    <property type="entry name" value="PHOSPHOESTERASE"/>
    <property type="match status" value="1"/>
</dbReference>
<dbReference type="CDD" id="cd00840">
    <property type="entry name" value="MPP_Mre11_N"/>
    <property type="match status" value="1"/>
</dbReference>
<dbReference type="InterPro" id="IPR050535">
    <property type="entry name" value="DNA_Repair-Maintenance_Comp"/>
</dbReference>
<dbReference type="PANTHER" id="PTHR30337">
    <property type="entry name" value="COMPONENT OF ATP-DEPENDENT DSDNA EXONUCLEASE"/>
    <property type="match status" value="1"/>
</dbReference>
<feature type="domain" description="Calcineurin-like phosphoesterase" evidence="2">
    <location>
        <begin position="1"/>
        <end position="130"/>
    </location>
</feature>
<accession>A0AA94JSD5</accession>
<dbReference type="EMBL" id="NXIG01000079">
    <property type="protein sequence ID" value="RXI26392.1"/>
    <property type="molecule type" value="Genomic_DNA"/>
</dbReference>
<keyword evidence="1" id="KW-0378">Hydrolase</keyword>
<dbReference type="Pfam" id="PF00149">
    <property type="entry name" value="Metallophos"/>
    <property type="match status" value="1"/>
</dbReference>
<dbReference type="AlphaFoldDB" id="A0AA94JSD5"/>
<dbReference type="GO" id="GO:0004527">
    <property type="term" value="F:exonuclease activity"/>
    <property type="evidence" value="ECO:0007669"/>
    <property type="project" value="UniProtKB-KW"/>
</dbReference>
<evidence type="ECO:0000256" key="1">
    <source>
        <dbReference type="ARBA" id="ARBA00022801"/>
    </source>
</evidence>
<organism evidence="3 4">
    <name type="scientific">Arcobacter ellisii</name>
    <dbReference type="NCBI Taxonomy" id="913109"/>
    <lineage>
        <taxon>Bacteria</taxon>
        <taxon>Pseudomonadati</taxon>
        <taxon>Campylobacterota</taxon>
        <taxon>Epsilonproteobacteria</taxon>
        <taxon>Campylobacterales</taxon>
        <taxon>Arcobacteraceae</taxon>
        <taxon>Arcobacter</taxon>
    </lineage>
</organism>
<proteinExistence type="predicted"/>
<name>A0AA94JSD5_9BACT</name>
<dbReference type="InterPro" id="IPR004843">
    <property type="entry name" value="Calcineurin-like_PHP"/>
</dbReference>